<gene>
    <name evidence="3" type="ORF">DX116_16020</name>
</gene>
<organism evidence="3 4">
    <name type="scientific">Aeromicrobium endophyticum</name>
    <dbReference type="NCBI Taxonomy" id="2292704"/>
    <lineage>
        <taxon>Bacteria</taxon>
        <taxon>Bacillati</taxon>
        <taxon>Actinomycetota</taxon>
        <taxon>Actinomycetes</taxon>
        <taxon>Propionibacteriales</taxon>
        <taxon>Nocardioidaceae</taxon>
        <taxon>Aeromicrobium</taxon>
    </lineage>
</organism>
<evidence type="ECO:0000259" key="2">
    <source>
        <dbReference type="Pfam" id="PF01882"/>
    </source>
</evidence>
<dbReference type="Pfam" id="PF01882">
    <property type="entry name" value="DUF58"/>
    <property type="match status" value="1"/>
</dbReference>
<proteinExistence type="predicted"/>
<dbReference type="RefSeq" id="WP_119705208.1">
    <property type="nucleotide sequence ID" value="NZ_JBHSOI010000002.1"/>
</dbReference>
<accession>A0A371P3V9</accession>
<feature type="transmembrane region" description="Helical" evidence="1">
    <location>
        <begin position="45"/>
        <end position="64"/>
    </location>
</feature>
<name>A0A371P3V9_9ACTN</name>
<sequence>MAPLRVRALRRAVTSVVVTRRGIGFAAAAVATFAAAPLLSLPALLYVTGLLVAMIVLSAGFVLVGHSRVRVERTFAPRVVPLGAPSRVTVRLVNQSPLPCLEADWDDHLPHGLSGTSSGALPALGGSRSADATTTVTYDLHGMRRGQHDVGPLHVDVHDPFGLVSRRHSFGGVQPLMVLPGRVDLPPITPRGASDQGATRPAPQNVGVGDDDIIARAYLPGDALKRIHWKATARRAELMVRQEEQQVTPRAAVIVDADPRSQGTALDRKDAWEFSPALEWSVVAAASITAHLVRAGYVVGLQSNGTQVDRVVAEGHDTLEDAMVDLALLQPEPVDRPGRHDAEGAVFVVLGRLTVERARHWVASLSTARTILALVAHGTPAPALDVLDGARWNVVTWSPQDDLAETWASFDAEPAGAAGGGRGAGR</sequence>
<comment type="caution">
    <text evidence="3">The sequence shown here is derived from an EMBL/GenBank/DDBJ whole genome shotgun (WGS) entry which is preliminary data.</text>
</comment>
<keyword evidence="1" id="KW-0472">Membrane</keyword>
<keyword evidence="1" id="KW-1133">Transmembrane helix</keyword>
<dbReference type="Proteomes" id="UP000265581">
    <property type="component" value="Unassembled WGS sequence"/>
</dbReference>
<dbReference type="OrthoDB" id="9812729at2"/>
<dbReference type="PANTHER" id="PTHR34351">
    <property type="entry name" value="SLR1927 PROTEIN-RELATED"/>
    <property type="match status" value="1"/>
</dbReference>
<dbReference type="PANTHER" id="PTHR34351:SF1">
    <property type="entry name" value="SLR1927 PROTEIN"/>
    <property type="match status" value="1"/>
</dbReference>
<feature type="domain" description="DUF58" evidence="2">
    <location>
        <begin position="215"/>
        <end position="332"/>
    </location>
</feature>
<evidence type="ECO:0000256" key="1">
    <source>
        <dbReference type="SAM" id="Phobius"/>
    </source>
</evidence>
<dbReference type="InterPro" id="IPR002881">
    <property type="entry name" value="DUF58"/>
</dbReference>
<evidence type="ECO:0000313" key="3">
    <source>
        <dbReference type="EMBL" id="REK70621.1"/>
    </source>
</evidence>
<keyword evidence="4" id="KW-1185">Reference proteome</keyword>
<dbReference type="AlphaFoldDB" id="A0A371P3V9"/>
<protein>
    <submittedName>
        <fullName evidence="3">DUF58 domain-containing protein</fullName>
    </submittedName>
</protein>
<keyword evidence="1" id="KW-0812">Transmembrane</keyword>
<reference evidence="3 4" key="1">
    <citation type="submission" date="2018-08" db="EMBL/GenBank/DDBJ databases">
        <title>Aeromicrobium sp. M2KJ-4, whole genome shotgun sequence.</title>
        <authorList>
            <person name="Tuo L."/>
        </authorList>
    </citation>
    <scope>NUCLEOTIDE SEQUENCE [LARGE SCALE GENOMIC DNA]</scope>
    <source>
        <strain evidence="3 4">M2KJ-4</strain>
    </source>
</reference>
<dbReference type="EMBL" id="QUBR01000002">
    <property type="protein sequence ID" value="REK70621.1"/>
    <property type="molecule type" value="Genomic_DNA"/>
</dbReference>
<feature type="transmembrane region" description="Helical" evidence="1">
    <location>
        <begin position="21"/>
        <end position="39"/>
    </location>
</feature>
<evidence type="ECO:0000313" key="4">
    <source>
        <dbReference type="Proteomes" id="UP000265581"/>
    </source>
</evidence>